<gene>
    <name evidence="1" type="ORF">BUZ57_06995</name>
</gene>
<accession>A0A418JIP7</accession>
<proteinExistence type="predicted"/>
<organism evidence="1 2">
    <name type="scientific">Staphylococcus hyicus</name>
    <dbReference type="NCBI Taxonomy" id="1284"/>
    <lineage>
        <taxon>Bacteria</taxon>
        <taxon>Bacillati</taxon>
        <taxon>Bacillota</taxon>
        <taxon>Bacilli</taxon>
        <taxon>Bacillales</taxon>
        <taxon>Staphylococcaceae</taxon>
        <taxon>Staphylococcus</taxon>
    </lineage>
</organism>
<sequence>MPTWNYQSIQLYRRSLLLSKTKLKSDLKLLF</sequence>
<dbReference type="AlphaFoldDB" id="A0A418JIP7"/>
<evidence type="ECO:0000313" key="2">
    <source>
        <dbReference type="Proteomes" id="UP000285625"/>
    </source>
</evidence>
<name>A0A418JIP7_STAHY</name>
<evidence type="ECO:0000313" key="1">
    <source>
        <dbReference type="EMBL" id="RIO45637.1"/>
    </source>
</evidence>
<dbReference type="EMBL" id="QXVO01000018">
    <property type="protein sequence ID" value="RIO45637.1"/>
    <property type="molecule type" value="Genomic_DNA"/>
</dbReference>
<reference evidence="1 2" key="1">
    <citation type="journal article" date="2016" name="Front. Microbiol.">
        <title>Comprehensive Phylogenetic Analysis of Bovine Non-aureus Staphylococci Species Based on Whole-Genome Sequencing.</title>
        <authorList>
            <person name="Naushad S."/>
            <person name="Barkema H.W."/>
            <person name="Luby C."/>
            <person name="Condas L.A."/>
            <person name="Nobrega D.B."/>
            <person name="Carson D.A."/>
            <person name="De Buck J."/>
        </authorList>
    </citation>
    <scope>NUCLEOTIDE SEQUENCE [LARGE SCALE GENOMIC DNA]</scope>
    <source>
        <strain evidence="1 2">SNUC 5959</strain>
    </source>
</reference>
<protein>
    <submittedName>
        <fullName evidence="1">Uncharacterized protein</fullName>
    </submittedName>
</protein>
<dbReference type="Proteomes" id="UP000285625">
    <property type="component" value="Unassembled WGS sequence"/>
</dbReference>
<comment type="caution">
    <text evidence="1">The sequence shown here is derived from an EMBL/GenBank/DDBJ whole genome shotgun (WGS) entry which is preliminary data.</text>
</comment>